<evidence type="ECO:0000313" key="3">
    <source>
        <dbReference type="Proteomes" id="UP000031449"/>
    </source>
</evidence>
<dbReference type="HOGENOM" id="CLU_2382264_0_0_9"/>
<dbReference type="AlphaFoldDB" id="A0A0B5AU16"/>
<name>A0A0B5AU16_9BACL</name>
<evidence type="ECO:0000313" key="2">
    <source>
        <dbReference type="EMBL" id="AJD92222.1"/>
    </source>
</evidence>
<gene>
    <name evidence="2" type="ORF">JMA_29050</name>
</gene>
<keyword evidence="3" id="KW-1185">Reference proteome</keyword>
<keyword evidence="1" id="KW-1133">Transmembrane helix</keyword>
<accession>A0A0B5AU16</accession>
<sequence length="94" mass="10718">MARKKVTEGSFKKLLYLMLPLTFIALVTAPYITTTENASYGIYVFVLAFIIPLTIWRLSFLKSGNNKGSGRPDFAKEIDHKNVSRSFYADIFFI</sequence>
<dbReference type="EMBL" id="CP009416">
    <property type="protein sequence ID" value="AJD92222.1"/>
    <property type="molecule type" value="Genomic_DNA"/>
</dbReference>
<reference evidence="2 3" key="1">
    <citation type="submission" date="2014-08" db="EMBL/GenBank/DDBJ databases">
        <title>Complete genome of a marine bacteria Jeotgalibacillus malaysiensis.</title>
        <authorList>
            <person name="Yaakop A.S."/>
            <person name="Chan K.-G."/>
            <person name="Goh K.M."/>
        </authorList>
    </citation>
    <scope>NUCLEOTIDE SEQUENCE [LARGE SCALE GENOMIC DNA]</scope>
    <source>
        <strain evidence="2 3">D5</strain>
    </source>
</reference>
<keyword evidence="1" id="KW-0472">Membrane</keyword>
<dbReference type="Proteomes" id="UP000031449">
    <property type="component" value="Chromosome"/>
</dbReference>
<feature type="transmembrane region" description="Helical" evidence="1">
    <location>
        <begin position="38"/>
        <end position="58"/>
    </location>
</feature>
<feature type="transmembrane region" description="Helical" evidence="1">
    <location>
        <begin position="14"/>
        <end position="32"/>
    </location>
</feature>
<evidence type="ECO:0000256" key="1">
    <source>
        <dbReference type="SAM" id="Phobius"/>
    </source>
</evidence>
<keyword evidence="1" id="KW-0812">Transmembrane</keyword>
<dbReference type="KEGG" id="jeo:JMA_29050"/>
<protein>
    <submittedName>
        <fullName evidence="2">Uncharacterized protein</fullName>
    </submittedName>
</protein>
<proteinExistence type="predicted"/>
<dbReference type="BioCyc" id="JESP1508404:G14D9-12186-MONOMER"/>
<organism evidence="2 3">
    <name type="scientific">Jeotgalibacillus malaysiensis</name>
    <dbReference type="NCBI Taxonomy" id="1508404"/>
    <lineage>
        <taxon>Bacteria</taxon>
        <taxon>Bacillati</taxon>
        <taxon>Bacillota</taxon>
        <taxon>Bacilli</taxon>
        <taxon>Bacillales</taxon>
        <taxon>Caryophanaceae</taxon>
        <taxon>Jeotgalibacillus</taxon>
    </lineage>
</organism>